<dbReference type="GO" id="GO:0016787">
    <property type="term" value="F:hydrolase activity"/>
    <property type="evidence" value="ECO:0007669"/>
    <property type="project" value="UniProtKB-KW"/>
</dbReference>
<dbReference type="Pfam" id="PF00561">
    <property type="entry name" value="Abhydrolase_1"/>
    <property type="match status" value="1"/>
</dbReference>
<organism evidence="5 6">
    <name type="scientific">Penicillium angulare</name>
    <dbReference type="NCBI Taxonomy" id="116970"/>
    <lineage>
        <taxon>Eukaryota</taxon>
        <taxon>Fungi</taxon>
        <taxon>Dikarya</taxon>
        <taxon>Ascomycota</taxon>
        <taxon>Pezizomycotina</taxon>
        <taxon>Eurotiomycetes</taxon>
        <taxon>Eurotiomycetidae</taxon>
        <taxon>Eurotiales</taxon>
        <taxon>Aspergillaceae</taxon>
        <taxon>Penicillium</taxon>
    </lineage>
</organism>
<evidence type="ECO:0000313" key="6">
    <source>
        <dbReference type="Proteomes" id="UP001149165"/>
    </source>
</evidence>
<dbReference type="InterPro" id="IPR000639">
    <property type="entry name" value="Epox_hydrolase-like"/>
</dbReference>
<name>A0A9W9EU76_9EURO</name>
<dbReference type="GO" id="GO:0072330">
    <property type="term" value="P:monocarboxylic acid biosynthetic process"/>
    <property type="evidence" value="ECO:0007669"/>
    <property type="project" value="UniProtKB-ARBA"/>
</dbReference>
<evidence type="ECO:0000256" key="3">
    <source>
        <dbReference type="SAM" id="SignalP"/>
    </source>
</evidence>
<dbReference type="OrthoDB" id="408373at2759"/>
<proteinExistence type="inferred from homology"/>
<dbReference type="AlphaFoldDB" id="A0A9W9EU76"/>
<dbReference type="InterPro" id="IPR029058">
    <property type="entry name" value="AB_hydrolase_fold"/>
</dbReference>
<evidence type="ECO:0000313" key="5">
    <source>
        <dbReference type="EMBL" id="KAJ5087926.1"/>
    </source>
</evidence>
<evidence type="ECO:0000256" key="1">
    <source>
        <dbReference type="ARBA" id="ARBA00022801"/>
    </source>
</evidence>
<keyword evidence="6" id="KW-1185">Reference proteome</keyword>
<keyword evidence="3" id="KW-0732">Signal</keyword>
<dbReference type="InterPro" id="IPR000073">
    <property type="entry name" value="AB_hydrolase_1"/>
</dbReference>
<reference evidence="5" key="1">
    <citation type="submission" date="2022-11" db="EMBL/GenBank/DDBJ databases">
        <authorList>
            <person name="Petersen C."/>
        </authorList>
    </citation>
    <scope>NUCLEOTIDE SEQUENCE</scope>
    <source>
        <strain evidence="5">IBT 30069</strain>
    </source>
</reference>
<dbReference type="PRINTS" id="PR00412">
    <property type="entry name" value="EPOXHYDRLASE"/>
</dbReference>
<evidence type="ECO:0000256" key="2">
    <source>
        <dbReference type="ARBA" id="ARBA00038334"/>
    </source>
</evidence>
<dbReference type="EMBL" id="JAPQKH010000007">
    <property type="protein sequence ID" value="KAJ5087926.1"/>
    <property type="molecule type" value="Genomic_DNA"/>
</dbReference>
<dbReference type="Proteomes" id="UP001149165">
    <property type="component" value="Unassembled WGS sequence"/>
</dbReference>
<feature type="chain" id="PRO_5040738617" description="AB hydrolase-1 domain-containing protein" evidence="3">
    <location>
        <begin position="17"/>
        <end position="338"/>
    </location>
</feature>
<dbReference type="GO" id="GO:0017000">
    <property type="term" value="P:antibiotic biosynthetic process"/>
    <property type="evidence" value="ECO:0007669"/>
    <property type="project" value="UniProtKB-ARBA"/>
</dbReference>
<dbReference type="SUPFAM" id="SSF53474">
    <property type="entry name" value="alpha/beta-Hydrolases"/>
    <property type="match status" value="1"/>
</dbReference>
<comment type="caution">
    <text evidence="5">The sequence shown here is derived from an EMBL/GenBank/DDBJ whole genome shotgun (WGS) entry which is preliminary data.</text>
</comment>
<evidence type="ECO:0000259" key="4">
    <source>
        <dbReference type="Pfam" id="PF00561"/>
    </source>
</evidence>
<comment type="similarity">
    <text evidence="2">Belongs to the AB hydrolase superfamily. Epoxide hydrolase family.</text>
</comment>
<sequence>MFLISAFISLLVGVCAAEVQVPPWSNWPHQRIKVTDDVSLHLRYYGTGPPVLLIHGNPQHSLSYSQVAPIIAAQNYTVICVDNRGAGDSSIPGDGNYTAAAHADDFKKVLDFLNINQTYVFSHDKGVGIAAALSAKYPSYISRVAFSEYPLPGFGYESFWTPSNGWDLYQNWQLGFFSVPDAAQYFIQGREKEMLAWYFFHASYSGNSAITEEHLNKYATSISKPGFLRSMLNIFSVSTVTQDAKFFNASFRGDGKMLSMPVLALGGEASLAPKKNIEEIFGDVAEDLEVDVVPKAGHWILDENPVWVAERILKFIGEDTKPPSAVNLSFLEGEVTLV</sequence>
<keyword evidence="1" id="KW-0378">Hydrolase</keyword>
<dbReference type="PANTHER" id="PTHR43329">
    <property type="entry name" value="EPOXIDE HYDROLASE"/>
    <property type="match status" value="1"/>
</dbReference>
<dbReference type="Gene3D" id="3.40.50.1820">
    <property type="entry name" value="alpha/beta hydrolase"/>
    <property type="match status" value="1"/>
</dbReference>
<reference evidence="5" key="2">
    <citation type="journal article" date="2023" name="IMA Fungus">
        <title>Comparative genomic study of the Penicillium genus elucidates a diverse pangenome and 15 lateral gene transfer events.</title>
        <authorList>
            <person name="Petersen C."/>
            <person name="Sorensen T."/>
            <person name="Nielsen M.R."/>
            <person name="Sondergaard T.E."/>
            <person name="Sorensen J.L."/>
            <person name="Fitzpatrick D.A."/>
            <person name="Frisvad J.C."/>
            <person name="Nielsen K.L."/>
        </authorList>
    </citation>
    <scope>NUCLEOTIDE SEQUENCE</scope>
    <source>
        <strain evidence="5">IBT 30069</strain>
    </source>
</reference>
<protein>
    <recommendedName>
        <fullName evidence="4">AB hydrolase-1 domain-containing protein</fullName>
    </recommendedName>
</protein>
<feature type="domain" description="AB hydrolase-1" evidence="4">
    <location>
        <begin position="49"/>
        <end position="305"/>
    </location>
</feature>
<accession>A0A9W9EU76</accession>
<feature type="signal peptide" evidence="3">
    <location>
        <begin position="1"/>
        <end position="16"/>
    </location>
</feature>
<gene>
    <name evidence="5" type="ORF">N7456_011542</name>
</gene>